<keyword evidence="2" id="KW-0472">Membrane</keyword>
<evidence type="ECO:0000313" key="3">
    <source>
        <dbReference type="EMBL" id="QDT93958.1"/>
    </source>
</evidence>
<dbReference type="EMBL" id="CP036343">
    <property type="protein sequence ID" value="QDT93958.1"/>
    <property type="molecule type" value="Genomic_DNA"/>
</dbReference>
<feature type="transmembrane region" description="Helical" evidence="2">
    <location>
        <begin position="27"/>
        <end position="44"/>
    </location>
</feature>
<dbReference type="KEGG" id="gax:Pan161_56450"/>
<feature type="compositionally biased region" description="Basic and acidic residues" evidence="1">
    <location>
        <begin position="168"/>
        <end position="185"/>
    </location>
</feature>
<dbReference type="Proteomes" id="UP000316855">
    <property type="component" value="Chromosome"/>
</dbReference>
<dbReference type="AlphaFoldDB" id="A0A517VLR0"/>
<evidence type="ECO:0000256" key="1">
    <source>
        <dbReference type="SAM" id="MobiDB-lite"/>
    </source>
</evidence>
<evidence type="ECO:0000256" key="2">
    <source>
        <dbReference type="SAM" id="Phobius"/>
    </source>
</evidence>
<dbReference type="OrthoDB" id="291806at2"/>
<name>A0A517VLR0_9PLAN</name>
<feature type="region of interest" description="Disordered" evidence="1">
    <location>
        <begin position="149"/>
        <end position="185"/>
    </location>
</feature>
<dbReference type="RefSeq" id="WP_145231916.1">
    <property type="nucleotide sequence ID" value="NZ_CP036343.1"/>
</dbReference>
<keyword evidence="2" id="KW-0812">Transmembrane</keyword>
<proteinExistence type="predicted"/>
<keyword evidence="4" id="KW-1185">Reference proteome</keyword>
<sequence>MSSTPESAETSEPASKPKKKVSTQRRLISWVFIAILLAVVLLEWRAKSSQAKTFESLGASMDAAGNAGEFPFSQFEETIQGSPATELDESGAILRLYHYKWNGIFKTYHLRVLVNDEDLVVTYDTLPEGDTVNGMARISKKSMEELVQKNKQEVASQNQVAETAATEEPAKTKEPEKEADAPKDE</sequence>
<keyword evidence="2" id="KW-1133">Transmembrane helix</keyword>
<organism evidence="3 4">
    <name type="scientific">Gimesia algae</name>
    <dbReference type="NCBI Taxonomy" id="2527971"/>
    <lineage>
        <taxon>Bacteria</taxon>
        <taxon>Pseudomonadati</taxon>
        <taxon>Planctomycetota</taxon>
        <taxon>Planctomycetia</taxon>
        <taxon>Planctomycetales</taxon>
        <taxon>Planctomycetaceae</taxon>
        <taxon>Gimesia</taxon>
    </lineage>
</organism>
<gene>
    <name evidence="3" type="ORF">Pan161_56450</name>
</gene>
<protein>
    <submittedName>
        <fullName evidence="3">Uncharacterized protein</fullName>
    </submittedName>
</protein>
<evidence type="ECO:0000313" key="4">
    <source>
        <dbReference type="Proteomes" id="UP000316855"/>
    </source>
</evidence>
<accession>A0A517VLR0</accession>
<reference evidence="3 4" key="1">
    <citation type="submission" date="2019-02" db="EMBL/GenBank/DDBJ databases">
        <title>Deep-cultivation of Planctomycetes and their phenomic and genomic characterization uncovers novel biology.</title>
        <authorList>
            <person name="Wiegand S."/>
            <person name="Jogler M."/>
            <person name="Boedeker C."/>
            <person name="Pinto D."/>
            <person name="Vollmers J."/>
            <person name="Rivas-Marin E."/>
            <person name="Kohn T."/>
            <person name="Peeters S.H."/>
            <person name="Heuer A."/>
            <person name="Rast P."/>
            <person name="Oberbeckmann S."/>
            <person name="Bunk B."/>
            <person name="Jeske O."/>
            <person name="Meyerdierks A."/>
            <person name="Storesund J.E."/>
            <person name="Kallscheuer N."/>
            <person name="Luecker S."/>
            <person name="Lage O.M."/>
            <person name="Pohl T."/>
            <person name="Merkel B.J."/>
            <person name="Hornburger P."/>
            <person name="Mueller R.-W."/>
            <person name="Bruemmer F."/>
            <person name="Labrenz M."/>
            <person name="Spormann A.M."/>
            <person name="Op den Camp H."/>
            <person name="Overmann J."/>
            <person name="Amann R."/>
            <person name="Jetten M.S.M."/>
            <person name="Mascher T."/>
            <person name="Medema M.H."/>
            <person name="Devos D.P."/>
            <person name="Kaster A.-K."/>
            <person name="Ovreas L."/>
            <person name="Rohde M."/>
            <person name="Galperin M.Y."/>
            <person name="Jogler C."/>
        </authorList>
    </citation>
    <scope>NUCLEOTIDE SEQUENCE [LARGE SCALE GENOMIC DNA]</scope>
    <source>
        <strain evidence="3 4">Pan161</strain>
    </source>
</reference>